<keyword evidence="2" id="KW-1185">Reference proteome</keyword>
<evidence type="ECO:0000313" key="1">
    <source>
        <dbReference type="EMBL" id="RIJ48589.1"/>
    </source>
</evidence>
<dbReference type="EMBL" id="QWGR01000004">
    <property type="protein sequence ID" value="RIJ48589.1"/>
    <property type="molecule type" value="Genomic_DNA"/>
</dbReference>
<proteinExistence type="predicted"/>
<name>A0A399T0Q7_9BACT</name>
<evidence type="ECO:0000313" key="2">
    <source>
        <dbReference type="Proteomes" id="UP000265926"/>
    </source>
</evidence>
<comment type="caution">
    <text evidence="1">The sequence shown here is derived from an EMBL/GenBank/DDBJ whole genome shotgun (WGS) entry which is preliminary data.</text>
</comment>
<gene>
    <name evidence="1" type="ORF">D1614_08615</name>
</gene>
<evidence type="ECO:0008006" key="3">
    <source>
        <dbReference type="Google" id="ProtNLM"/>
    </source>
</evidence>
<protein>
    <recommendedName>
        <fullName evidence="3">Tetratricopeptide repeat protein</fullName>
    </recommendedName>
</protein>
<dbReference type="Proteomes" id="UP000265926">
    <property type="component" value="Unassembled WGS sequence"/>
</dbReference>
<organism evidence="1 2">
    <name type="scientific">Maribellus luteus</name>
    <dbReference type="NCBI Taxonomy" id="2305463"/>
    <lineage>
        <taxon>Bacteria</taxon>
        <taxon>Pseudomonadati</taxon>
        <taxon>Bacteroidota</taxon>
        <taxon>Bacteroidia</taxon>
        <taxon>Marinilabiliales</taxon>
        <taxon>Prolixibacteraceae</taxon>
        <taxon>Maribellus</taxon>
    </lineage>
</organism>
<reference evidence="1 2" key="1">
    <citation type="submission" date="2018-08" db="EMBL/GenBank/DDBJ databases">
        <title>Pallidiluteibacterium maritimus gen. nov., sp. nov., isolated from coastal sediment.</title>
        <authorList>
            <person name="Zhou L.Y."/>
        </authorList>
    </citation>
    <scope>NUCLEOTIDE SEQUENCE [LARGE SCALE GENOMIC DNA]</scope>
    <source>
        <strain evidence="1 2">XSD2</strain>
    </source>
</reference>
<accession>A0A399T0Q7</accession>
<sequence>MHPKAQDDLNNRIFRLTYNQHYDSATVLLTSNQPIIDAYYYAVLDIDLSYWKNVTGTDTPNYPAFEQTLTKYNLRSVETFDQKAIQLIMLSYQLRYQLKRYRVFDAILTRKKTLILFNELKDRSTLLTSDQQELFRLYSALILYFDNYLKPFFIANKKENRIAALTEMEKLTHSENNITATLSTYFVGKIYLDYEKEFRKGAQHFQTLSADYPANNRFKKLYEDCLSKAAN</sequence>
<dbReference type="AlphaFoldDB" id="A0A399T0Q7"/>